<comment type="caution">
    <text evidence="1">The sequence shown here is derived from an EMBL/GenBank/DDBJ whole genome shotgun (WGS) entry which is preliminary data.</text>
</comment>
<dbReference type="AlphaFoldDB" id="A0A1V1NU88"/>
<gene>
    <name evidence="2" type="ORF">OMM_10021</name>
    <name evidence="1" type="ORF">OMM_13161</name>
</gene>
<evidence type="ECO:0000313" key="1">
    <source>
        <dbReference type="EMBL" id="ETR66162.1"/>
    </source>
</evidence>
<reference evidence="3" key="2">
    <citation type="submission" date="2012-11" db="EMBL/GenBank/DDBJ databases">
        <authorList>
            <person name="Lucero-Rivera Y.E."/>
            <person name="Tovar-Ramirez D."/>
        </authorList>
    </citation>
    <scope>NUCLEOTIDE SEQUENCE [LARGE SCALE GENOMIC DNA]</scope>
    <source>
        <strain evidence="3">Araruama</strain>
    </source>
</reference>
<dbReference type="Proteomes" id="UP000189670">
    <property type="component" value="Unassembled WGS sequence"/>
</dbReference>
<protein>
    <submittedName>
        <fullName evidence="1">Uncharacterized protein</fullName>
    </submittedName>
</protein>
<name>A0A1V1NU88_9BACT</name>
<dbReference type="EMBL" id="ATBP01000784">
    <property type="protein sequence ID" value="ETR68959.1"/>
    <property type="molecule type" value="Genomic_DNA"/>
</dbReference>
<organism evidence="1 3">
    <name type="scientific">Candidatus Magnetoglobus multicellularis str. Araruama</name>
    <dbReference type="NCBI Taxonomy" id="890399"/>
    <lineage>
        <taxon>Bacteria</taxon>
        <taxon>Pseudomonadati</taxon>
        <taxon>Thermodesulfobacteriota</taxon>
        <taxon>Desulfobacteria</taxon>
        <taxon>Desulfobacterales</taxon>
        <taxon>Desulfobacteraceae</taxon>
        <taxon>Candidatus Magnetoglobus</taxon>
    </lineage>
</organism>
<accession>A0A1V1NU88</accession>
<sequence>MKFGFKNGFYFECGRSIGTNKNWEGNWNTEWLTLKKKGINIHFLQYNKSVIGTYSYKGIEGKIVGQTDGHTLKGKWYETSNCHYKSKGSL</sequence>
<dbReference type="EMBL" id="ATBP01002190">
    <property type="protein sequence ID" value="ETR66162.1"/>
    <property type="molecule type" value="Genomic_DNA"/>
</dbReference>
<evidence type="ECO:0000313" key="2">
    <source>
        <dbReference type="EMBL" id="ETR68959.1"/>
    </source>
</evidence>
<evidence type="ECO:0000313" key="3">
    <source>
        <dbReference type="Proteomes" id="UP000189670"/>
    </source>
</evidence>
<proteinExistence type="predicted"/>
<reference evidence="1" key="1">
    <citation type="submission" date="2012-11" db="EMBL/GenBank/DDBJ databases">
        <authorList>
            <person name="Vasconcelos A.T.R."/>
            <person name="Motta C."/>
            <person name="Almeida L.G.P."/>
        </authorList>
    </citation>
    <scope>NUCLEOTIDE SEQUENCE</scope>
    <source>
        <strain evidence="1">Araruama</strain>
    </source>
</reference>